<name>A0ABY6B8Q5_9GAMM</name>
<dbReference type="EMBL" id="CP104694">
    <property type="protein sequence ID" value="UXI66254.1"/>
    <property type="molecule type" value="Genomic_DNA"/>
</dbReference>
<evidence type="ECO:0000313" key="2">
    <source>
        <dbReference type="EMBL" id="UXI66254.1"/>
    </source>
</evidence>
<reference evidence="2" key="1">
    <citation type="submission" date="2022-09" db="EMBL/GenBank/DDBJ databases">
        <title>Tahibacter sp. nov., isolated from a fresh water.</title>
        <authorList>
            <person name="Baek J.H."/>
            <person name="Lee J.K."/>
            <person name="Kim J.M."/>
            <person name="Jeon C.O."/>
        </authorList>
    </citation>
    <scope>NUCLEOTIDE SEQUENCE</scope>
    <source>
        <strain evidence="2">W38</strain>
    </source>
</reference>
<keyword evidence="1" id="KW-0732">Signal</keyword>
<proteinExistence type="predicted"/>
<dbReference type="SUPFAM" id="SSF56784">
    <property type="entry name" value="HAD-like"/>
    <property type="match status" value="1"/>
</dbReference>
<sequence length="317" mass="34850">MRRIALLLPLVLAACQHAPERSADEVVLRAMAIPANDAPAAEGVISLGPSSRYIETRNLTDVADVIRPLPPATTLVVFDIDDTLLSTAYLAGKSGSREFFGSDAWYNWQRDLPDGDPHKQACRFAFLGMNFEGEVGEPTVHAAKAVASVTLDKLILTSRSPDYRGGTERELKLSEVPFPAPITTEPALTVYFNKTPMTYSNGILMTRGADKGKALEALLKSAQRPYTDVVLVDDGWKNILDMSDASAAAGRQFHGVLYNGVKRDINAGVVDREQWKKYTLSDDQKQQAQAAWDSWMQRFAQLYPERASRLTAAGECK</sequence>
<evidence type="ECO:0000256" key="1">
    <source>
        <dbReference type="ARBA" id="ARBA00022729"/>
    </source>
</evidence>
<dbReference type="Proteomes" id="UP001064632">
    <property type="component" value="Chromosome"/>
</dbReference>
<dbReference type="PROSITE" id="PS51257">
    <property type="entry name" value="PROKAR_LIPOPROTEIN"/>
    <property type="match status" value="1"/>
</dbReference>
<dbReference type="RefSeq" id="WP_261693238.1">
    <property type="nucleotide sequence ID" value="NZ_CP104694.1"/>
</dbReference>
<accession>A0ABY6B8Q5</accession>
<dbReference type="Pfam" id="PF11019">
    <property type="entry name" value="DUF2608"/>
    <property type="match status" value="1"/>
</dbReference>
<gene>
    <name evidence="2" type="ORF">N4264_16015</name>
</gene>
<dbReference type="InterPro" id="IPR022565">
    <property type="entry name" value="DUF2608"/>
</dbReference>
<protein>
    <submittedName>
        <fullName evidence="2">DUF2608 domain-containing protein</fullName>
    </submittedName>
</protein>
<keyword evidence="3" id="KW-1185">Reference proteome</keyword>
<organism evidence="2 3">
    <name type="scientific">Tahibacter amnicola</name>
    <dbReference type="NCBI Taxonomy" id="2976241"/>
    <lineage>
        <taxon>Bacteria</taxon>
        <taxon>Pseudomonadati</taxon>
        <taxon>Pseudomonadota</taxon>
        <taxon>Gammaproteobacteria</taxon>
        <taxon>Lysobacterales</taxon>
        <taxon>Rhodanobacteraceae</taxon>
        <taxon>Tahibacter</taxon>
    </lineage>
</organism>
<dbReference type="Gene3D" id="3.40.50.1000">
    <property type="entry name" value="HAD superfamily/HAD-like"/>
    <property type="match status" value="1"/>
</dbReference>
<dbReference type="InterPro" id="IPR036412">
    <property type="entry name" value="HAD-like_sf"/>
</dbReference>
<evidence type="ECO:0000313" key="3">
    <source>
        <dbReference type="Proteomes" id="UP001064632"/>
    </source>
</evidence>
<dbReference type="InterPro" id="IPR023214">
    <property type="entry name" value="HAD_sf"/>
</dbReference>